<protein>
    <submittedName>
        <fullName evidence="1">Uncharacterized protein</fullName>
    </submittedName>
</protein>
<reference evidence="1" key="1">
    <citation type="submission" date="2013-07" db="EMBL/GenBank/DDBJ databases">
        <title>The genome of an arbuscular mycorrhizal fungus provides insights into the evolution of the oldest plant symbiosis.</title>
        <authorList>
            <consortium name="DOE Joint Genome Institute"/>
            <person name="Tisserant E."/>
            <person name="Malbreil M."/>
            <person name="Kuo A."/>
            <person name="Kohler A."/>
            <person name="Symeonidi A."/>
            <person name="Balestrini R."/>
            <person name="Charron P."/>
            <person name="Duensing N."/>
            <person name="Frei-dit-Frey N."/>
            <person name="Gianinazzi-Pearson V."/>
            <person name="Gilbert B."/>
            <person name="Handa Y."/>
            <person name="Hijri M."/>
            <person name="Kaul R."/>
            <person name="Kawaguchi M."/>
            <person name="Krajinski F."/>
            <person name="Lammers P."/>
            <person name="Lapierre D."/>
            <person name="Masclaux F.G."/>
            <person name="Murat C."/>
            <person name="Morin E."/>
            <person name="Ndikumana S."/>
            <person name="Pagni M."/>
            <person name="Petitpierre D."/>
            <person name="Requena N."/>
            <person name="Rosikiewicz P."/>
            <person name="Riley R."/>
            <person name="Saito K."/>
            <person name="San Clemente H."/>
            <person name="Shapiro H."/>
            <person name="van Tuinen D."/>
            <person name="Becard G."/>
            <person name="Bonfante P."/>
            <person name="Paszkowski U."/>
            <person name="Shachar-Hill Y."/>
            <person name="Young J.P."/>
            <person name="Sanders I.R."/>
            <person name="Henrissat B."/>
            <person name="Rensing S.A."/>
            <person name="Grigoriev I.V."/>
            <person name="Corradi N."/>
            <person name="Roux C."/>
            <person name="Martin F."/>
        </authorList>
    </citation>
    <scope>NUCLEOTIDE SEQUENCE</scope>
    <source>
        <strain evidence="1">DAOM 197198</strain>
    </source>
</reference>
<name>U9SUN7_RHIID</name>
<organism evidence="1">
    <name type="scientific">Rhizophagus irregularis (strain DAOM 181602 / DAOM 197198 / MUCL 43194)</name>
    <name type="common">Arbuscular mycorrhizal fungus</name>
    <name type="synonym">Glomus intraradices</name>
    <dbReference type="NCBI Taxonomy" id="747089"/>
    <lineage>
        <taxon>Eukaryota</taxon>
        <taxon>Fungi</taxon>
        <taxon>Fungi incertae sedis</taxon>
        <taxon>Mucoromycota</taxon>
        <taxon>Glomeromycotina</taxon>
        <taxon>Glomeromycetes</taxon>
        <taxon>Glomerales</taxon>
        <taxon>Glomeraceae</taxon>
        <taxon>Rhizophagus</taxon>
    </lineage>
</organism>
<proteinExistence type="predicted"/>
<sequence>MKIKEINESSLIESYLHDRYRKTAESIKQELGQIDIPDVTYDTALELGSIFMFQFGRTNKEEFSQFINEKQIEFTNNKLSAYFNVLLRRKVEVDIDFERLVQKTIANYDVAKEQAAKFLNEIGIPSPFINTFMKNAETIRDLAEVLACDYFYHNGIKPRQDIFDGKHLYTIFKELGDEYKNINIGFADNHKWRYENNMLILPKKGYLQYMGQHADLINSYGSGYELSTLMRDNSFYKKVENSFNNDYTPANYHDYKVRADEFSKDLEVYENRKESKATDERMKEYFKMLKRNNIN</sequence>
<dbReference type="HOGENOM" id="CLU_1004234_0_0_1"/>
<evidence type="ECO:0000313" key="1">
    <source>
        <dbReference type="EMBL" id="ERZ97757.1"/>
    </source>
</evidence>
<dbReference type="EMBL" id="KI299345">
    <property type="protein sequence ID" value="ERZ97757.1"/>
    <property type="molecule type" value="Genomic_DNA"/>
</dbReference>
<gene>
    <name evidence="1" type="ORF">GLOINDRAFT_88831</name>
</gene>
<accession>U9SUN7</accession>
<dbReference type="AlphaFoldDB" id="U9SUN7"/>